<evidence type="ECO:0000313" key="3">
    <source>
        <dbReference type="EMBL" id="MBZ2206950.1"/>
    </source>
</evidence>
<feature type="chain" id="PRO_5047527871" evidence="2">
    <location>
        <begin position="21"/>
        <end position="104"/>
    </location>
</feature>
<comment type="caution">
    <text evidence="3">The sequence shown here is derived from an EMBL/GenBank/DDBJ whole genome shotgun (WGS) entry which is preliminary data.</text>
</comment>
<keyword evidence="2" id="KW-0732">Signal</keyword>
<sequence>MKTLLVAFLLAIVSLQAAFAAAGDFASVTAKLEQTHTRAALDLADAVDADAEGLKVSAAIEELSDYVIAFLPIPRVTAIPTPSDPTASSFASIRLPGTEPPPRG</sequence>
<evidence type="ECO:0000256" key="1">
    <source>
        <dbReference type="SAM" id="MobiDB-lite"/>
    </source>
</evidence>
<reference evidence="3 4" key="1">
    <citation type="submission" date="2021-08" db="EMBL/GenBank/DDBJ databases">
        <title>Massilia sp. R798.</title>
        <authorList>
            <person name="Baek J.H."/>
            <person name="Jung H.S."/>
            <person name="Kim K.R."/>
            <person name="Jeon C.O."/>
        </authorList>
    </citation>
    <scope>NUCLEOTIDE SEQUENCE [LARGE SCALE GENOMIC DNA]</scope>
    <source>
        <strain evidence="3 4">R798</strain>
    </source>
</reference>
<gene>
    <name evidence="3" type="ORF">I4X03_006720</name>
</gene>
<feature type="region of interest" description="Disordered" evidence="1">
    <location>
        <begin position="79"/>
        <end position="104"/>
    </location>
</feature>
<evidence type="ECO:0000313" key="4">
    <source>
        <dbReference type="Proteomes" id="UP000809349"/>
    </source>
</evidence>
<protein>
    <submittedName>
        <fullName evidence="3">Uncharacterized protein</fullName>
    </submittedName>
</protein>
<keyword evidence="4" id="KW-1185">Reference proteome</keyword>
<proteinExistence type="predicted"/>
<feature type="signal peptide" evidence="2">
    <location>
        <begin position="1"/>
        <end position="20"/>
    </location>
</feature>
<dbReference type="Proteomes" id="UP000809349">
    <property type="component" value="Unassembled WGS sequence"/>
</dbReference>
<organism evidence="3 4">
    <name type="scientific">Massilia soli</name>
    <dbReference type="NCBI Taxonomy" id="2792854"/>
    <lineage>
        <taxon>Bacteria</taxon>
        <taxon>Pseudomonadati</taxon>
        <taxon>Pseudomonadota</taxon>
        <taxon>Betaproteobacteria</taxon>
        <taxon>Burkholderiales</taxon>
        <taxon>Oxalobacteraceae</taxon>
        <taxon>Telluria group</taxon>
        <taxon>Massilia</taxon>
    </lineage>
</organism>
<name>A0ABS7SL94_9BURK</name>
<evidence type="ECO:0000256" key="2">
    <source>
        <dbReference type="SAM" id="SignalP"/>
    </source>
</evidence>
<accession>A0ABS7SL94</accession>
<dbReference type="EMBL" id="JAFBIL020000002">
    <property type="protein sequence ID" value="MBZ2206950.1"/>
    <property type="molecule type" value="Genomic_DNA"/>
</dbReference>